<proteinExistence type="inferred from homology"/>
<evidence type="ECO:0000259" key="3">
    <source>
        <dbReference type="PROSITE" id="PS01031"/>
    </source>
</evidence>
<evidence type="ECO:0000313" key="4">
    <source>
        <dbReference type="EMBL" id="CCG46900.1"/>
    </source>
</evidence>
<dbReference type="AlphaFoldDB" id="I0JRX9"/>
<protein>
    <submittedName>
        <fullName evidence="4">Small heat shock protein</fullName>
    </submittedName>
</protein>
<keyword evidence="5" id="KW-1185">Reference proteome</keyword>
<keyword evidence="4" id="KW-0346">Stress response</keyword>
<dbReference type="STRING" id="866895.HBHAL_4562"/>
<dbReference type="EMBL" id="HE717023">
    <property type="protein sequence ID" value="CCG46900.1"/>
    <property type="molecule type" value="Genomic_DNA"/>
</dbReference>
<feature type="domain" description="SHSP" evidence="3">
    <location>
        <begin position="31"/>
        <end position="141"/>
    </location>
</feature>
<dbReference type="RefSeq" id="WP_014644785.1">
    <property type="nucleotide sequence ID" value="NC_017668.1"/>
</dbReference>
<reference evidence="4 5" key="1">
    <citation type="journal article" date="2013" name="Environ. Microbiol.">
        <title>Chloride and organic osmolytes: a hybrid strategy to cope with elevated salinities by the moderately halophilic, chloride-dependent bacterium Halobacillus halophilus.</title>
        <authorList>
            <person name="Saum S.H."/>
            <person name="Pfeiffer F."/>
            <person name="Palm P."/>
            <person name="Rampp M."/>
            <person name="Schuster S.C."/>
            <person name="Muller V."/>
            <person name="Oesterhelt D."/>
        </authorList>
    </citation>
    <scope>NUCLEOTIDE SEQUENCE [LARGE SCALE GENOMIC DNA]</scope>
    <source>
        <strain evidence="5">ATCC 35676 / DSM 2266 / JCM 20832 / KCTC 3685 / LMG 17431 / NBRC 102448 / NCIMB 2269</strain>
    </source>
</reference>
<name>I0JRX9_HALH3</name>
<dbReference type="Gene3D" id="2.60.40.790">
    <property type="match status" value="1"/>
</dbReference>
<dbReference type="InterPro" id="IPR002068">
    <property type="entry name" value="A-crystallin/Hsp20_dom"/>
</dbReference>
<dbReference type="CDD" id="cd06464">
    <property type="entry name" value="ACD_sHsps-like"/>
    <property type="match status" value="1"/>
</dbReference>
<organism evidence="4 5">
    <name type="scientific">Halobacillus halophilus (strain ATCC 35676 / DSM 2266 / JCM 20832 / KCTC 3685 / LMG 17431 / NBRC 102448 / NCIMB 2269)</name>
    <name type="common">Sporosarcina halophila</name>
    <dbReference type="NCBI Taxonomy" id="866895"/>
    <lineage>
        <taxon>Bacteria</taxon>
        <taxon>Bacillati</taxon>
        <taxon>Bacillota</taxon>
        <taxon>Bacilli</taxon>
        <taxon>Bacillales</taxon>
        <taxon>Bacillaceae</taxon>
        <taxon>Halobacillus</taxon>
    </lineage>
</organism>
<dbReference type="Proteomes" id="UP000007397">
    <property type="component" value="Chromosome"/>
</dbReference>
<dbReference type="KEGG" id="hhd:HBHAL_4562"/>
<evidence type="ECO:0000313" key="5">
    <source>
        <dbReference type="Proteomes" id="UP000007397"/>
    </source>
</evidence>
<evidence type="ECO:0000256" key="1">
    <source>
        <dbReference type="PROSITE-ProRule" id="PRU00285"/>
    </source>
</evidence>
<comment type="similarity">
    <text evidence="1 2">Belongs to the small heat shock protein (HSP20) family.</text>
</comment>
<dbReference type="SUPFAM" id="SSF49764">
    <property type="entry name" value="HSP20-like chaperones"/>
    <property type="match status" value="1"/>
</dbReference>
<gene>
    <name evidence="4" type="primary">ibpA</name>
    <name evidence="4" type="ordered locus">HBHAL_4562</name>
</gene>
<dbReference type="HOGENOM" id="CLU_046737_12_3_9"/>
<dbReference type="Pfam" id="PF00011">
    <property type="entry name" value="HSP20"/>
    <property type="match status" value="1"/>
</dbReference>
<dbReference type="eggNOG" id="COG0071">
    <property type="taxonomic scope" value="Bacteria"/>
</dbReference>
<dbReference type="InterPro" id="IPR008978">
    <property type="entry name" value="HSP20-like_chaperone"/>
</dbReference>
<dbReference type="PROSITE" id="PS01031">
    <property type="entry name" value="SHSP"/>
    <property type="match status" value="1"/>
</dbReference>
<sequence length="141" mass="16379">MNNKNGKLNWNAFSENVEKVLGEDFWNDMHHVIPKRGPSYDYYETEKEGVIIVDLPGYHSNDPLHLSQEGTQLIIKGQISYPYPVPEERLLHSERLKGEFKRVIPVPFHFTYEDVQTSYKDGVVLIKITKNSSANEIEIQF</sequence>
<accession>I0JRX9</accession>
<evidence type="ECO:0000256" key="2">
    <source>
        <dbReference type="RuleBase" id="RU003616"/>
    </source>
</evidence>
<dbReference type="PATRIC" id="fig|866895.3.peg.3594"/>